<evidence type="ECO:0000256" key="6">
    <source>
        <dbReference type="ARBA" id="ARBA00023242"/>
    </source>
</evidence>
<dbReference type="VEuPathDB" id="VectorBase:PHUM338300"/>
<dbReference type="OrthoDB" id="6077919at2759"/>
<evidence type="ECO:0000256" key="4">
    <source>
        <dbReference type="ARBA" id="ARBA00022771"/>
    </source>
</evidence>
<evidence type="ECO:0000256" key="1">
    <source>
        <dbReference type="ARBA" id="ARBA00004123"/>
    </source>
</evidence>
<evidence type="ECO:0000256" key="5">
    <source>
        <dbReference type="ARBA" id="ARBA00022833"/>
    </source>
</evidence>
<dbReference type="AlphaFoldDB" id="E0VNM8"/>
<dbReference type="PROSITE" id="PS50157">
    <property type="entry name" value="ZINC_FINGER_C2H2_2"/>
    <property type="match status" value="1"/>
</dbReference>
<evidence type="ECO:0000256" key="3">
    <source>
        <dbReference type="ARBA" id="ARBA00022737"/>
    </source>
</evidence>
<keyword evidence="4 7" id="KW-0863">Zinc-finger</keyword>
<dbReference type="InterPro" id="IPR036236">
    <property type="entry name" value="Znf_C2H2_sf"/>
</dbReference>
<evidence type="ECO:0000256" key="8">
    <source>
        <dbReference type="SAM" id="MobiDB-lite"/>
    </source>
</evidence>
<comment type="subcellular location">
    <subcellularLocation>
        <location evidence="1">Nucleus</location>
    </subcellularLocation>
</comment>
<dbReference type="EnsemblMetazoa" id="PHUM338300-RA">
    <property type="protein sequence ID" value="PHUM338300-PA"/>
    <property type="gene ID" value="PHUM338300"/>
</dbReference>
<accession>E0VNM8</accession>
<dbReference type="GO" id="GO:0008270">
    <property type="term" value="F:zinc ion binding"/>
    <property type="evidence" value="ECO:0007669"/>
    <property type="project" value="UniProtKB-KW"/>
</dbReference>
<protein>
    <submittedName>
        <fullName evidence="10 11">Zinc finger protein, putative</fullName>
    </submittedName>
</protein>
<dbReference type="PANTHER" id="PTHR24406">
    <property type="entry name" value="TRANSCRIPTIONAL REPRESSOR CTCFL-RELATED"/>
    <property type="match status" value="1"/>
</dbReference>
<dbReference type="InParanoid" id="E0VNM8"/>
<dbReference type="GeneID" id="8231807"/>
<keyword evidence="6" id="KW-0539">Nucleus</keyword>
<dbReference type="Proteomes" id="UP000009046">
    <property type="component" value="Unassembled WGS sequence"/>
</dbReference>
<evidence type="ECO:0000256" key="7">
    <source>
        <dbReference type="PROSITE-ProRule" id="PRU00042"/>
    </source>
</evidence>
<dbReference type="CTD" id="8231807"/>
<reference evidence="11" key="3">
    <citation type="submission" date="2020-05" db="UniProtKB">
        <authorList>
            <consortium name="EnsemblMetazoa"/>
        </authorList>
    </citation>
    <scope>IDENTIFICATION</scope>
    <source>
        <strain evidence="11">USDA</strain>
    </source>
</reference>
<feature type="region of interest" description="Disordered" evidence="8">
    <location>
        <begin position="1"/>
        <end position="103"/>
    </location>
</feature>
<dbReference type="EMBL" id="AAZO01003934">
    <property type="status" value="NOT_ANNOTATED_CDS"/>
    <property type="molecule type" value="Genomic_DNA"/>
</dbReference>
<evidence type="ECO:0000313" key="12">
    <source>
        <dbReference type="Proteomes" id="UP000009046"/>
    </source>
</evidence>
<dbReference type="GO" id="GO:0005634">
    <property type="term" value="C:nucleus"/>
    <property type="evidence" value="ECO:0007669"/>
    <property type="project" value="UniProtKB-SubCell"/>
</dbReference>
<evidence type="ECO:0000313" key="10">
    <source>
        <dbReference type="EMBL" id="EEB14984.1"/>
    </source>
</evidence>
<dbReference type="RefSeq" id="XP_002427722.1">
    <property type="nucleotide sequence ID" value="XM_002427677.1"/>
</dbReference>
<feature type="compositionally biased region" description="Polar residues" evidence="8">
    <location>
        <begin position="73"/>
        <end position="103"/>
    </location>
</feature>
<dbReference type="Gene3D" id="3.30.160.60">
    <property type="entry name" value="Classic Zinc Finger"/>
    <property type="match status" value="2"/>
</dbReference>
<organism>
    <name type="scientific">Pediculus humanus subsp. corporis</name>
    <name type="common">Body louse</name>
    <dbReference type="NCBI Taxonomy" id="121224"/>
    <lineage>
        <taxon>Eukaryota</taxon>
        <taxon>Metazoa</taxon>
        <taxon>Ecdysozoa</taxon>
        <taxon>Arthropoda</taxon>
        <taxon>Hexapoda</taxon>
        <taxon>Insecta</taxon>
        <taxon>Pterygota</taxon>
        <taxon>Neoptera</taxon>
        <taxon>Paraneoptera</taxon>
        <taxon>Psocodea</taxon>
        <taxon>Troctomorpha</taxon>
        <taxon>Phthiraptera</taxon>
        <taxon>Anoplura</taxon>
        <taxon>Pediculidae</taxon>
        <taxon>Pediculus</taxon>
    </lineage>
</organism>
<feature type="compositionally biased region" description="Polar residues" evidence="8">
    <location>
        <begin position="1"/>
        <end position="17"/>
    </location>
</feature>
<dbReference type="OMA" id="THNIVIQ"/>
<dbReference type="HOGENOM" id="CLU_633584_0_0_1"/>
<dbReference type="EMBL" id="DS235341">
    <property type="protein sequence ID" value="EEB14984.1"/>
    <property type="molecule type" value="Genomic_DNA"/>
</dbReference>
<name>E0VNM8_PEDHC</name>
<gene>
    <name evidence="11" type="primary">8231807</name>
    <name evidence="10" type="ORF">Phum_PHUM338300</name>
</gene>
<dbReference type="eggNOG" id="KOG1721">
    <property type="taxonomic scope" value="Eukaryota"/>
</dbReference>
<keyword evidence="12" id="KW-1185">Reference proteome</keyword>
<dbReference type="SUPFAM" id="SSF57667">
    <property type="entry name" value="beta-beta-alpha zinc fingers"/>
    <property type="match status" value="1"/>
</dbReference>
<proteinExistence type="predicted"/>
<dbReference type="KEGG" id="phu:Phum_PHUM338300"/>
<feature type="compositionally biased region" description="Basic residues" evidence="8">
    <location>
        <begin position="53"/>
        <end position="63"/>
    </location>
</feature>
<dbReference type="InterPro" id="IPR050888">
    <property type="entry name" value="ZnF_C2H2-type_TF"/>
</dbReference>
<evidence type="ECO:0000313" key="11">
    <source>
        <dbReference type="EnsemblMetazoa" id="PHUM338300-PA"/>
    </source>
</evidence>
<keyword evidence="3" id="KW-0677">Repeat</keyword>
<sequence>MPDSESTNDNPSKQPTGSSKRKRKQSIKRNIVINEKKESSVSNKVSKVERMYGKRVKNAKVKQKKDFEDKVSNKNNELSADDNVNTTAQEESSSILNANEDNNDNMKCQSIDSGSSKCNNTSEQQCQNCKFCSEHKITKEDADDSCKRSKKKFACELCAKEGSPKVYNSIEKHRQHMETVHDTSKNEVKRFECTECPKTVWFPTKSKYTYHLGTKHPGVIKFVCEVCTETFILKANYKSHMKTHNIVIQKKYSCDGCNGTFVNKAGYEAHKKRFPGPHIKQSCSHCGFSFSKEKHLMNHRCKTLLLEEAAAKASNQNQVQPTLDIVELDTVVNEVDDRGEDEPIFIDEKLTTEASTDTDLLQKKVNKNDSQLNKRVVVHRIIPRRAQDQTVYRFVQMQNVSEPVVVQELREIDFENDFIIGGKNQAEIELASL</sequence>
<keyword evidence="5" id="KW-0862">Zinc</keyword>
<reference evidence="10" key="2">
    <citation type="submission" date="2007-04" db="EMBL/GenBank/DDBJ databases">
        <title>The genome of the human body louse.</title>
        <authorList>
            <consortium name="The Human Body Louse Genome Consortium"/>
            <person name="Kirkness E."/>
            <person name="Walenz B."/>
            <person name="Hass B."/>
            <person name="Bruggner R."/>
            <person name="Strausberg R."/>
        </authorList>
    </citation>
    <scope>NUCLEOTIDE SEQUENCE</scope>
    <source>
        <strain evidence="10">USDA</strain>
    </source>
</reference>
<dbReference type="SMART" id="SM00355">
    <property type="entry name" value="ZnF_C2H2"/>
    <property type="match status" value="5"/>
</dbReference>
<feature type="domain" description="C2H2-type" evidence="9">
    <location>
        <begin position="222"/>
        <end position="244"/>
    </location>
</feature>
<dbReference type="InterPro" id="IPR013087">
    <property type="entry name" value="Znf_C2H2_type"/>
</dbReference>
<evidence type="ECO:0000259" key="9">
    <source>
        <dbReference type="PROSITE" id="PS50157"/>
    </source>
</evidence>
<reference evidence="10" key="1">
    <citation type="submission" date="2007-04" db="EMBL/GenBank/DDBJ databases">
        <title>Annotation of Pediculus humanus corporis strain USDA.</title>
        <authorList>
            <person name="Kirkness E."/>
            <person name="Hannick L."/>
            <person name="Hass B."/>
            <person name="Bruggner R."/>
            <person name="Lawson D."/>
            <person name="Bidwell S."/>
            <person name="Joardar V."/>
            <person name="Caler E."/>
            <person name="Walenz B."/>
            <person name="Inman J."/>
            <person name="Schobel S."/>
            <person name="Galinsky K."/>
            <person name="Amedeo P."/>
            <person name="Strausberg R."/>
        </authorList>
    </citation>
    <scope>NUCLEOTIDE SEQUENCE</scope>
    <source>
        <strain evidence="10">USDA</strain>
    </source>
</reference>
<dbReference type="PROSITE" id="PS00028">
    <property type="entry name" value="ZINC_FINGER_C2H2_1"/>
    <property type="match status" value="1"/>
</dbReference>
<evidence type="ECO:0000256" key="2">
    <source>
        <dbReference type="ARBA" id="ARBA00022723"/>
    </source>
</evidence>
<keyword evidence="2" id="KW-0479">Metal-binding</keyword>